<dbReference type="InterPro" id="IPR036457">
    <property type="entry name" value="PPM-type-like_dom_sf"/>
</dbReference>
<feature type="domain" description="PPM-type phosphatase" evidence="3">
    <location>
        <begin position="140"/>
        <end position="365"/>
    </location>
</feature>
<evidence type="ECO:0000313" key="4">
    <source>
        <dbReference type="EMBL" id="MFC4131595.1"/>
    </source>
</evidence>
<keyword evidence="5" id="KW-1185">Reference proteome</keyword>
<dbReference type="EMBL" id="JBHSAY010000006">
    <property type="protein sequence ID" value="MFC4131595.1"/>
    <property type="molecule type" value="Genomic_DNA"/>
</dbReference>
<gene>
    <name evidence="4" type="ORF">ACFOZ4_13370</name>
</gene>
<dbReference type="InterPro" id="IPR009061">
    <property type="entry name" value="DNA-bd_dom_put_sf"/>
</dbReference>
<dbReference type="SMART" id="SM00332">
    <property type="entry name" value="PP2Cc"/>
    <property type="match status" value="1"/>
</dbReference>
<dbReference type="InterPro" id="IPR001932">
    <property type="entry name" value="PPM-type_phosphatase-like_dom"/>
</dbReference>
<organism evidence="4 5">
    <name type="scientific">Hamadaea flava</name>
    <dbReference type="NCBI Taxonomy" id="1742688"/>
    <lineage>
        <taxon>Bacteria</taxon>
        <taxon>Bacillati</taxon>
        <taxon>Actinomycetota</taxon>
        <taxon>Actinomycetes</taxon>
        <taxon>Micromonosporales</taxon>
        <taxon>Micromonosporaceae</taxon>
        <taxon>Hamadaea</taxon>
    </lineage>
</organism>
<evidence type="ECO:0000313" key="5">
    <source>
        <dbReference type="Proteomes" id="UP001595816"/>
    </source>
</evidence>
<reference evidence="5" key="1">
    <citation type="journal article" date="2019" name="Int. J. Syst. Evol. Microbiol.">
        <title>The Global Catalogue of Microorganisms (GCM) 10K type strain sequencing project: providing services to taxonomists for standard genome sequencing and annotation.</title>
        <authorList>
            <consortium name="The Broad Institute Genomics Platform"/>
            <consortium name="The Broad Institute Genome Sequencing Center for Infectious Disease"/>
            <person name="Wu L."/>
            <person name="Ma J."/>
        </authorList>
    </citation>
    <scope>NUCLEOTIDE SEQUENCE [LARGE SCALE GENOMIC DNA]</scope>
    <source>
        <strain evidence="5">CGMCC 4.7289</strain>
    </source>
</reference>
<keyword evidence="1" id="KW-0238">DNA-binding</keyword>
<comment type="caution">
    <text evidence="4">The sequence shown here is derived from an EMBL/GenBank/DDBJ whole genome shotgun (WGS) entry which is preliminary data.</text>
</comment>
<dbReference type="PROSITE" id="PS00552">
    <property type="entry name" value="HTH_MERR_1"/>
    <property type="match status" value="1"/>
</dbReference>
<dbReference type="InterPro" id="IPR047057">
    <property type="entry name" value="MerR_fam"/>
</dbReference>
<name>A0ABV8LKU3_9ACTN</name>
<evidence type="ECO:0000256" key="1">
    <source>
        <dbReference type="ARBA" id="ARBA00023125"/>
    </source>
</evidence>
<dbReference type="RefSeq" id="WP_382189792.1">
    <property type="nucleotide sequence ID" value="NZ_JBHSAY010000006.1"/>
</dbReference>
<dbReference type="InterPro" id="IPR000551">
    <property type="entry name" value="MerR-type_HTH_dom"/>
</dbReference>
<proteinExistence type="predicted"/>
<accession>A0ABV8LKU3</accession>
<dbReference type="Proteomes" id="UP001595816">
    <property type="component" value="Unassembled WGS sequence"/>
</dbReference>
<dbReference type="SUPFAM" id="SSF81606">
    <property type="entry name" value="PP2C-like"/>
    <property type="match status" value="1"/>
</dbReference>
<sequence length="368" mass="39534">MKAHHGTRRAAGPATTRKAERVLTIGEFSRAARLSPRALRLYDKLGLLPPEVVDAETGYRYYHPEQLGRGRLIAWLRRLGMPLDVIRVVCDATPDAAAKEIERYRAVIASEAATRDRVATFLVDHFSGRAEPMPTPLTIQYAARTEPGVGRDTNEDTAYADDRLLAVADGMRGAAGDRASAAAIEALRDLPTGDLIPALAAAVDRAQARLTEIAADDPSGQAVTTLTALVWSGSQLGLAHIGDTRVYLLRDGQLFQLTHDHSYVQSLVDSGRLTDDEAMAHPQRAQLIRALTNEGAAEPDLSVREARAGDRYLLCTDGLFAVVDRDAIRTSLARSVGANEVVDDLIARAYAAGAPDNVACVVADVVPA</sequence>
<evidence type="ECO:0000259" key="2">
    <source>
        <dbReference type="PROSITE" id="PS50937"/>
    </source>
</evidence>
<dbReference type="SMART" id="SM00422">
    <property type="entry name" value="HTH_MERR"/>
    <property type="match status" value="1"/>
</dbReference>
<dbReference type="Pfam" id="PF13672">
    <property type="entry name" value="PP2C_2"/>
    <property type="match status" value="1"/>
</dbReference>
<dbReference type="Gene3D" id="3.60.40.10">
    <property type="entry name" value="PPM-type phosphatase domain"/>
    <property type="match status" value="1"/>
</dbReference>
<dbReference type="PROSITE" id="PS51746">
    <property type="entry name" value="PPM_2"/>
    <property type="match status" value="1"/>
</dbReference>
<dbReference type="PROSITE" id="PS50937">
    <property type="entry name" value="HTH_MERR_2"/>
    <property type="match status" value="1"/>
</dbReference>
<dbReference type="PANTHER" id="PTHR30204:SF97">
    <property type="entry name" value="MERR FAMILY REGULATORY PROTEIN"/>
    <property type="match status" value="1"/>
</dbReference>
<dbReference type="CDD" id="cd01107">
    <property type="entry name" value="HTH_BmrR"/>
    <property type="match status" value="1"/>
</dbReference>
<dbReference type="Pfam" id="PF13411">
    <property type="entry name" value="MerR_1"/>
    <property type="match status" value="1"/>
</dbReference>
<dbReference type="SMART" id="SM00331">
    <property type="entry name" value="PP2C_SIG"/>
    <property type="match status" value="1"/>
</dbReference>
<protein>
    <submittedName>
        <fullName evidence="4">MerR family transcriptional regulator</fullName>
    </submittedName>
</protein>
<evidence type="ECO:0000259" key="3">
    <source>
        <dbReference type="PROSITE" id="PS51746"/>
    </source>
</evidence>
<dbReference type="Gene3D" id="1.10.1660.10">
    <property type="match status" value="1"/>
</dbReference>
<dbReference type="SUPFAM" id="SSF46955">
    <property type="entry name" value="Putative DNA-binding domain"/>
    <property type="match status" value="1"/>
</dbReference>
<dbReference type="CDD" id="cd00143">
    <property type="entry name" value="PP2Cc"/>
    <property type="match status" value="1"/>
</dbReference>
<feature type="domain" description="HTH merR-type" evidence="2">
    <location>
        <begin position="22"/>
        <end position="92"/>
    </location>
</feature>
<dbReference type="PANTHER" id="PTHR30204">
    <property type="entry name" value="REDOX-CYCLING DRUG-SENSING TRANSCRIPTIONAL ACTIVATOR SOXR"/>
    <property type="match status" value="1"/>
</dbReference>